<reference evidence="19 20" key="1">
    <citation type="submission" date="2020-04" db="EMBL/GenBank/DDBJ databases">
        <title>Draft genome of Leeia sp. IMCC25680.</title>
        <authorList>
            <person name="Song J."/>
            <person name="Cho J.-C."/>
        </authorList>
    </citation>
    <scope>NUCLEOTIDE SEQUENCE [LARGE SCALE GENOMIC DNA]</scope>
    <source>
        <strain evidence="19 20">IMCC25680</strain>
    </source>
</reference>
<evidence type="ECO:0000256" key="10">
    <source>
        <dbReference type="ARBA" id="ARBA00023125"/>
    </source>
</evidence>
<keyword evidence="5 15" id="KW-0378">Hydrolase</keyword>
<evidence type="ECO:0000259" key="18">
    <source>
        <dbReference type="PROSITE" id="PS51217"/>
    </source>
</evidence>
<sequence>MKLVEPTLMGFPLRGLQLIEASAGTGKTWTIANLVLRLLLEQGLPIEQILVVTYTKAATAELRERLRLRLAEARDWLYHGDSTDPVGRVLLKRLPAGEARFRALTRLDYALRGFDEAAIFTIHGFCQRVLGDVALEAGVPFEQALLTDDSGLLLELIADSWRRLVHDVHPLLLQWLLDHHITPYTLLRTLRSYIGQPWLQVAAPEAGELEASWQRLAQHYQHCRALWQAEADTITALLASPALKKNVYREDWCRLWLGKMDAWLRPEQAHQQALFDKAERLAQDSLSASCKAGSEAPVHAFFIAWQDLLMEQKSMLIALEQRYQHVLAALYRHCQAALPARKETEGVLSYDDLLNRLAQALEGPAAEFLRQRVRQRFPAALIDEFQDTDPVQYRIFRHLYGDDDAVAWLVGDPKQAIYSFRGADVFTYLQARHDAGQQHSLGVNHRSDEALVSAVNQLFARPQPFLLPGIVFQPVDAARRGPSALHGGAQHAAPLQWRLLPANGTALSKEEASRHSAQHAASEMVRLLSDPAVMLEGRRLHGGDMAVLVPSHRQGSLMAEALRERGVPCVQQATHNVFLTEEAVELRNLLAAVLQPNRQSALSAALCCPWLGLDGAELWQLRETPEHWEQQVEDFNRYHQLWREQGFLPMARQLLDERAVAEHLLRLQDGERRLTNVLHLLELTQAESHVHLGMDSLYRWFCDQTLQPEGGQDEALIRLESDAQRVRIVTIHASKGLEYPVVFCPFAWDGKLLQRHEQDVLSCRDEAGVATLYLGAPAAARARAESERFAEQLRLLYVALTRARHRCYLYWGWVKDAGRAALSWLLHGMATSLPEHLMMTEALDQAGWQALLQAWQARMDGHMHWQLADDVSQARWQAELSTPQVEVARFGRHLRSQWQMSSFTALTRNLSAAYIELPDHDGRTQPLPVESEVPASGMFAFPKGARPGTFLHSLFEQIDFCAPRLAWQPVVRTLLAGQGYEAHWEPVLLDMLQATLLQPLDEAGGCLAQVTQRERLVELEFTFPLPALSMPQLAALLARPELGLPEPCRQVLGQLNHQAAAGYLKGYVDLICRINNRFYVIDYKSNWLGGRAEDYVPQRLSHAIAHEHYYLQYLLYTLALHRYLQQRLPGYQYEEHMGGVRYLFLRGTATGQPGCGVYADLPSLAMIDALDHFFAGVQA</sequence>
<dbReference type="InterPro" id="IPR014016">
    <property type="entry name" value="UvrD-like_ATP-bd"/>
</dbReference>
<dbReference type="GO" id="GO:0009338">
    <property type="term" value="C:exodeoxyribonuclease V complex"/>
    <property type="evidence" value="ECO:0007669"/>
    <property type="project" value="TreeGrafter"/>
</dbReference>
<evidence type="ECO:0000256" key="4">
    <source>
        <dbReference type="ARBA" id="ARBA00022763"/>
    </source>
</evidence>
<evidence type="ECO:0000256" key="6">
    <source>
        <dbReference type="ARBA" id="ARBA00022806"/>
    </source>
</evidence>
<comment type="catalytic activity">
    <reaction evidence="13 15">
        <text>Couples ATP hydrolysis with the unwinding of duplex DNA by translocating in the 3'-5' direction.</text>
        <dbReference type="EC" id="5.6.2.4"/>
    </reaction>
</comment>
<comment type="miscellaneous">
    <text evidence="15">In the RecBCD complex, RecB has a slow 3'-5' helicase, an exonuclease activity and loads RecA onto ssDNA, RecD has a fast 5'-3' helicase activity, while RecC stimulates the ATPase and processivity of the RecB helicase and contributes to recognition of the Chi site.</text>
</comment>
<dbReference type="GO" id="GO:0000287">
    <property type="term" value="F:magnesium ion binding"/>
    <property type="evidence" value="ECO:0007669"/>
    <property type="project" value="UniProtKB-UniRule"/>
</dbReference>
<comment type="catalytic activity">
    <reaction evidence="14 15">
        <text>ATP + H2O = ADP + phosphate + H(+)</text>
        <dbReference type="Rhea" id="RHEA:13065"/>
        <dbReference type="ChEBI" id="CHEBI:15377"/>
        <dbReference type="ChEBI" id="CHEBI:15378"/>
        <dbReference type="ChEBI" id="CHEBI:30616"/>
        <dbReference type="ChEBI" id="CHEBI:43474"/>
        <dbReference type="ChEBI" id="CHEBI:456216"/>
        <dbReference type="EC" id="5.6.2.4"/>
    </reaction>
</comment>
<keyword evidence="7 15" id="KW-0269">Exonuclease</keyword>
<dbReference type="Gene3D" id="3.90.320.10">
    <property type="match status" value="1"/>
</dbReference>
<feature type="binding site" evidence="15">
    <location>
        <position position="952"/>
    </location>
    <ligand>
        <name>Mg(2+)</name>
        <dbReference type="ChEBI" id="CHEBI:18420"/>
    </ligand>
</feature>
<feature type="active site" description="For nuclease activity" evidence="15">
    <location>
        <position position="1082"/>
    </location>
</feature>
<keyword evidence="2 15" id="KW-0479">Metal-binding</keyword>
<keyword evidence="12 15" id="KW-0413">Isomerase</keyword>
<dbReference type="InterPro" id="IPR000212">
    <property type="entry name" value="DNA_helicase_UvrD/REP"/>
</dbReference>
<evidence type="ECO:0000256" key="1">
    <source>
        <dbReference type="ARBA" id="ARBA00022722"/>
    </source>
</evidence>
<dbReference type="GO" id="GO:0000724">
    <property type="term" value="P:double-strand break repair via homologous recombination"/>
    <property type="evidence" value="ECO:0007669"/>
    <property type="project" value="UniProtKB-UniRule"/>
</dbReference>
<comment type="domain">
    <text evidence="15">The C-terminal domain has nuclease activity and interacts with RecD. It interacts with RecA, facilitating its loading onto ssDNA.</text>
</comment>
<dbReference type="Gene3D" id="3.40.50.300">
    <property type="entry name" value="P-loop containing nucleotide triphosphate hydrolases"/>
    <property type="match status" value="2"/>
</dbReference>
<evidence type="ECO:0000256" key="12">
    <source>
        <dbReference type="ARBA" id="ARBA00023235"/>
    </source>
</evidence>
<dbReference type="CDD" id="cd22352">
    <property type="entry name" value="RecB_C-like"/>
    <property type="match status" value="1"/>
</dbReference>
<evidence type="ECO:0000256" key="2">
    <source>
        <dbReference type="ARBA" id="ARBA00022723"/>
    </source>
</evidence>
<comment type="catalytic activity">
    <reaction evidence="15">
        <text>Exonucleolytic cleavage (in the presence of ATP) in either 5'- to 3'- or 3'- to 5'-direction to yield 5'-phosphooligonucleotides.</text>
        <dbReference type="EC" id="3.1.11.5"/>
    </reaction>
</comment>
<comment type="cofactor">
    <cofactor evidence="15">
        <name>Mg(2+)</name>
        <dbReference type="ChEBI" id="CHEBI:18420"/>
    </cofactor>
    <text evidence="15">Binds 1 Mg(2+) ion per subunit.</text>
</comment>
<keyword evidence="9 15" id="KW-0460">Magnesium</keyword>
<feature type="binding site" evidence="15">
    <location>
        <position position="1082"/>
    </location>
    <ligand>
        <name>Mg(2+)</name>
        <dbReference type="ChEBI" id="CHEBI:18420"/>
    </ligand>
</feature>
<evidence type="ECO:0000256" key="7">
    <source>
        <dbReference type="ARBA" id="ARBA00022839"/>
    </source>
</evidence>
<dbReference type="NCBIfam" id="TIGR00609">
    <property type="entry name" value="recB"/>
    <property type="match status" value="1"/>
</dbReference>
<feature type="domain" description="UvrD-like helicase C-terminal" evidence="18">
    <location>
        <begin position="476"/>
        <end position="736"/>
    </location>
</feature>
<evidence type="ECO:0000256" key="15">
    <source>
        <dbReference type="HAMAP-Rule" id="MF_01485"/>
    </source>
</evidence>
<comment type="subunit">
    <text evidence="15">Heterotrimer of RecB, RecC and RecD. All subunits contribute to DNA-binding. Interacts with RecA.</text>
</comment>
<dbReference type="InterPro" id="IPR004586">
    <property type="entry name" value="RecB"/>
</dbReference>
<keyword evidence="8 15" id="KW-0067">ATP-binding</keyword>
<dbReference type="GO" id="GO:0005829">
    <property type="term" value="C:cytosol"/>
    <property type="evidence" value="ECO:0007669"/>
    <property type="project" value="TreeGrafter"/>
</dbReference>
<dbReference type="SUPFAM" id="SSF52980">
    <property type="entry name" value="Restriction endonuclease-like"/>
    <property type="match status" value="1"/>
</dbReference>
<dbReference type="InterPro" id="IPR014017">
    <property type="entry name" value="DNA_helicase_UvrD-like_C"/>
</dbReference>
<evidence type="ECO:0000256" key="14">
    <source>
        <dbReference type="ARBA" id="ARBA00048988"/>
    </source>
</evidence>
<organism evidence="19 20">
    <name type="scientific">Leeia aquatica</name>
    <dbReference type="NCBI Taxonomy" id="2725557"/>
    <lineage>
        <taxon>Bacteria</taxon>
        <taxon>Pseudomonadati</taxon>
        <taxon>Pseudomonadota</taxon>
        <taxon>Betaproteobacteria</taxon>
        <taxon>Neisseriales</taxon>
        <taxon>Leeiaceae</taxon>
        <taxon>Leeia</taxon>
    </lineage>
</organism>
<dbReference type="Pfam" id="PF13361">
    <property type="entry name" value="UvrD_C"/>
    <property type="match status" value="1"/>
</dbReference>
<dbReference type="RefSeq" id="WP_168875426.1">
    <property type="nucleotide sequence ID" value="NZ_JABAIM010000001.1"/>
</dbReference>
<proteinExistence type="inferred from homology"/>
<feature type="binding site" evidence="15">
    <location>
        <position position="1069"/>
    </location>
    <ligand>
        <name>Mg(2+)</name>
        <dbReference type="ChEBI" id="CHEBI:18420"/>
    </ligand>
</feature>
<evidence type="ECO:0000256" key="9">
    <source>
        <dbReference type="ARBA" id="ARBA00022842"/>
    </source>
</evidence>
<dbReference type="HAMAP" id="MF_01485">
    <property type="entry name" value="RecB"/>
    <property type="match status" value="1"/>
</dbReference>
<gene>
    <name evidence="15 19" type="primary">recB</name>
    <name evidence="19" type="ORF">HF682_01155</name>
</gene>
<evidence type="ECO:0000256" key="5">
    <source>
        <dbReference type="ARBA" id="ARBA00022801"/>
    </source>
</evidence>
<protein>
    <recommendedName>
        <fullName evidence="15">RecBCD enzyme subunit RecB</fullName>
        <ecNumber evidence="15">3.1.11.5</ecNumber>
        <ecNumber evidence="15">5.6.2.4</ecNumber>
    </recommendedName>
    <alternativeName>
        <fullName evidence="15">DNA 3'-5' helicase subunit RecB</fullName>
    </alternativeName>
    <alternativeName>
        <fullName evidence="15">Exonuclease V subunit RecB</fullName>
        <shortName evidence="15">ExoV subunit RecB</shortName>
    </alternativeName>
    <alternativeName>
        <fullName evidence="15">Helicase/nuclease RecBCD subunit RecB</fullName>
    </alternativeName>
</protein>
<dbReference type="GO" id="GO:0043138">
    <property type="term" value="F:3'-5' DNA helicase activity"/>
    <property type="evidence" value="ECO:0007669"/>
    <property type="project" value="UniProtKB-UniRule"/>
</dbReference>
<evidence type="ECO:0000256" key="16">
    <source>
        <dbReference type="PROSITE-ProRule" id="PRU00560"/>
    </source>
</evidence>
<keyword evidence="6 15" id="KW-0347">Helicase</keyword>
<dbReference type="Proteomes" id="UP000587991">
    <property type="component" value="Unassembled WGS sequence"/>
</dbReference>
<feature type="region of interest" description="Nuclease activity, interacts with RecD and RecA" evidence="15">
    <location>
        <begin position="897"/>
        <end position="1179"/>
    </location>
</feature>
<evidence type="ECO:0000313" key="19">
    <source>
        <dbReference type="EMBL" id="NLR73768.1"/>
    </source>
</evidence>
<keyword evidence="11 15" id="KW-0234">DNA repair</keyword>
<dbReference type="PANTHER" id="PTHR11070:SF23">
    <property type="entry name" value="RECBCD ENZYME SUBUNIT RECB"/>
    <property type="match status" value="1"/>
</dbReference>
<dbReference type="EC" id="5.6.2.4" evidence="15"/>
<feature type="region of interest" description="DNA-binding and helicase activity, interacts with RecC" evidence="15">
    <location>
        <begin position="1"/>
        <end position="854"/>
    </location>
</feature>
<dbReference type="PROSITE" id="PS51217">
    <property type="entry name" value="UVRD_HELICASE_CTER"/>
    <property type="match status" value="1"/>
</dbReference>
<keyword evidence="3 15" id="KW-0547">Nucleotide-binding</keyword>
<feature type="binding site" evidence="16">
    <location>
        <begin position="21"/>
        <end position="28"/>
    </location>
    <ligand>
        <name>ATP</name>
        <dbReference type="ChEBI" id="CHEBI:30616"/>
    </ligand>
</feature>
<comment type="function">
    <text evidence="15">A helicase/nuclease that prepares dsDNA breaks (DSB) for recombinational DNA repair. Binds to DSBs and unwinds DNA via a highly rapid and processive ATP-dependent bidirectional helicase activity. Unwinds dsDNA until it encounters a Chi (crossover hotspot instigator) sequence from the 3' direction. Cuts ssDNA a few nucleotides 3' to the Chi site. The properties and activities of the enzyme are changed at Chi. The Chi-altered holoenzyme produces a long 3'-ssDNA overhang and facilitates RecA-binding to the ssDNA for homologous DNA recombination and repair. Holoenzyme degrades any linearized DNA that is unable to undergo homologous recombination. In the holoenzyme this subunit contributes ATPase, 3'-5' helicase, exonuclease activity and loads RecA onto ssDNA.</text>
</comment>
<dbReference type="InterPro" id="IPR011335">
    <property type="entry name" value="Restrct_endonuc-II-like"/>
</dbReference>
<keyword evidence="10 15" id="KW-0238">DNA-binding</keyword>
<dbReference type="AlphaFoldDB" id="A0A847S9M4"/>
<keyword evidence="4 15" id="KW-0227">DNA damage</keyword>
<keyword evidence="1 15" id="KW-0540">Nuclease</keyword>
<comment type="caution">
    <text evidence="19">The sequence shown here is derived from an EMBL/GenBank/DDBJ whole genome shotgun (WGS) entry which is preliminary data.</text>
</comment>
<evidence type="ECO:0000256" key="13">
    <source>
        <dbReference type="ARBA" id="ARBA00034617"/>
    </source>
</evidence>
<evidence type="ECO:0000313" key="20">
    <source>
        <dbReference type="Proteomes" id="UP000587991"/>
    </source>
</evidence>
<dbReference type="PROSITE" id="PS51198">
    <property type="entry name" value="UVRD_HELICASE_ATP_BIND"/>
    <property type="match status" value="1"/>
</dbReference>
<evidence type="ECO:0000256" key="3">
    <source>
        <dbReference type="ARBA" id="ARBA00022741"/>
    </source>
</evidence>
<dbReference type="PANTHER" id="PTHR11070">
    <property type="entry name" value="UVRD / RECB / PCRA DNA HELICASE FAMILY MEMBER"/>
    <property type="match status" value="1"/>
</dbReference>
<name>A0A847S9M4_9NEIS</name>
<accession>A0A847S9M4</accession>
<dbReference type="InterPro" id="IPR027417">
    <property type="entry name" value="P-loop_NTPase"/>
</dbReference>
<dbReference type="SUPFAM" id="SSF52540">
    <property type="entry name" value="P-loop containing nucleoside triphosphate hydrolases"/>
    <property type="match status" value="1"/>
</dbReference>
<dbReference type="InterPro" id="IPR011604">
    <property type="entry name" value="PDDEXK-like_dom_sf"/>
</dbReference>
<dbReference type="Pfam" id="PF00580">
    <property type="entry name" value="UvrD-helicase"/>
    <property type="match status" value="1"/>
</dbReference>
<dbReference type="InterPro" id="IPR038726">
    <property type="entry name" value="PDDEXK_AddAB-type"/>
</dbReference>
<evidence type="ECO:0000259" key="17">
    <source>
        <dbReference type="PROSITE" id="PS51198"/>
    </source>
</evidence>
<dbReference type="Gene3D" id="1.10.486.10">
    <property type="entry name" value="PCRA, domain 4"/>
    <property type="match status" value="1"/>
</dbReference>
<dbReference type="Gene3D" id="1.10.3170.10">
    <property type="entry name" value="Recbcd, chain B, domain 2"/>
    <property type="match status" value="1"/>
</dbReference>
<evidence type="ECO:0000256" key="11">
    <source>
        <dbReference type="ARBA" id="ARBA00023204"/>
    </source>
</evidence>
<dbReference type="EMBL" id="JABAIM010000001">
    <property type="protein sequence ID" value="NLR73768.1"/>
    <property type="molecule type" value="Genomic_DNA"/>
</dbReference>
<comment type="similarity">
    <text evidence="15">Belongs to the helicase family. UvrD subfamily.</text>
</comment>
<comment type="domain">
    <text evidence="15">The N-terminal DNA-binding domain is a ssDNA-dependent ATPase and has ATP-dependent 3'-5' helicase function. This domain interacts with RecC.</text>
</comment>
<evidence type="ECO:0000256" key="8">
    <source>
        <dbReference type="ARBA" id="ARBA00022840"/>
    </source>
</evidence>
<dbReference type="GO" id="GO:0008854">
    <property type="term" value="F:exodeoxyribonuclease V activity"/>
    <property type="evidence" value="ECO:0007669"/>
    <property type="project" value="UniProtKB-EC"/>
</dbReference>
<feature type="domain" description="UvrD-like helicase ATP-binding" evidence="17">
    <location>
        <begin position="1"/>
        <end position="448"/>
    </location>
</feature>
<dbReference type="EC" id="3.1.11.5" evidence="15"/>
<dbReference type="Pfam" id="PF12705">
    <property type="entry name" value="PDDEXK_1"/>
    <property type="match status" value="1"/>
</dbReference>
<dbReference type="GO" id="GO:0003677">
    <property type="term" value="F:DNA binding"/>
    <property type="evidence" value="ECO:0007669"/>
    <property type="project" value="UniProtKB-UniRule"/>
</dbReference>
<keyword evidence="20" id="KW-1185">Reference proteome</keyword>
<dbReference type="GO" id="GO:0005524">
    <property type="term" value="F:ATP binding"/>
    <property type="evidence" value="ECO:0007669"/>
    <property type="project" value="UniProtKB-UniRule"/>
</dbReference>